<dbReference type="PaxDb" id="2850-Phatr43861"/>
<gene>
    <name evidence="1" type="ORF">PHATR_43861</name>
</gene>
<evidence type="ECO:0000313" key="2">
    <source>
        <dbReference type="Proteomes" id="UP000000759"/>
    </source>
</evidence>
<evidence type="ECO:0000313" key="1">
    <source>
        <dbReference type="EMBL" id="ACI65495.1"/>
    </source>
</evidence>
<dbReference type="Gene3D" id="3.90.550.50">
    <property type="match status" value="1"/>
</dbReference>
<keyword evidence="2" id="KW-1185">Reference proteome</keyword>
<dbReference type="EMBL" id="CP001142">
    <property type="protein sequence ID" value="ACI65495.1"/>
    <property type="molecule type" value="Genomic_DNA"/>
</dbReference>
<accession>B5Y4K1</accession>
<dbReference type="GeneID" id="7204162"/>
<name>B5Y4K1_PHATC</name>
<reference evidence="1 2" key="1">
    <citation type="journal article" date="2008" name="Nature">
        <title>The Phaeodactylum genome reveals the evolutionary history of diatom genomes.</title>
        <authorList>
            <person name="Bowler C."/>
            <person name="Allen A.E."/>
            <person name="Badger J.H."/>
            <person name="Grimwood J."/>
            <person name="Jabbari K."/>
            <person name="Kuo A."/>
            <person name="Maheswari U."/>
            <person name="Martens C."/>
            <person name="Maumus F."/>
            <person name="Otillar R.P."/>
            <person name="Rayko E."/>
            <person name="Salamov A."/>
            <person name="Vandepoele K."/>
            <person name="Beszteri B."/>
            <person name="Gruber A."/>
            <person name="Heijde M."/>
            <person name="Katinka M."/>
            <person name="Mock T."/>
            <person name="Valentin K."/>
            <person name="Verret F."/>
            <person name="Berges J.A."/>
            <person name="Brownlee C."/>
            <person name="Cadoret J.P."/>
            <person name="Chiovitti A."/>
            <person name="Choi C.J."/>
            <person name="Coesel S."/>
            <person name="De Martino A."/>
            <person name="Detter J.C."/>
            <person name="Durkin C."/>
            <person name="Falciatore A."/>
            <person name="Fournet J."/>
            <person name="Haruta M."/>
            <person name="Huysman M.J."/>
            <person name="Jenkins B.D."/>
            <person name="Jiroutova K."/>
            <person name="Jorgensen R.E."/>
            <person name="Joubert Y."/>
            <person name="Kaplan A."/>
            <person name="Kroger N."/>
            <person name="Kroth P.G."/>
            <person name="La Roche J."/>
            <person name="Lindquist E."/>
            <person name="Lommer M."/>
            <person name="Martin-Jezequel V."/>
            <person name="Lopez P.J."/>
            <person name="Lucas S."/>
            <person name="Mangogna M."/>
            <person name="McGinnis K."/>
            <person name="Medlin L.K."/>
            <person name="Montsant A."/>
            <person name="Oudot-Le Secq M.P."/>
            <person name="Napoli C."/>
            <person name="Obornik M."/>
            <person name="Parker M.S."/>
            <person name="Petit J.L."/>
            <person name="Porcel B.M."/>
            <person name="Poulsen N."/>
            <person name="Robison M."/>
            <person name="Rychlewski L."/>
            <person name="Rynearson T.A."/>
            <person name="Schmutz J."/>
            <person name="Shapiro H."/>
            <person name="Siaut M."/>
            <person name="Stanley M."/>
            <person name="Sussman M.R."/>
            <person name="Taylor A.R."/>
            <person name="Vardi A."/>
            <person name="von Dassow P."/>
            <person name="Vyverman W."/>
            <person name="Willis A."/>
            <person name="Wyrwicz L.S."/>
            <person name="Rokhsar D.S."/>
            <person name="Weissenbach J."/>
            <person name="Armbrust E.V."/>
            <person name="Green B.R."/>
            <person name="Van de Peer Y."/>
            <person name="Grigoriev I.V."/>
        </authorList>
    </citation>
    <scope>NUCLEOTIDE SEQUENCE [LARGE SCALE GENOMIC DNA]</scope>
    <source>
        <strain evidence="1 2">CCAP 1055/1</strain>
    </source>
</reference>
<sequence length="445" mass="51101">MHQATTLRLQGKRSRRAQSFNVAKTKIVIFFLSAFWLFSFVNHQSSLLSLHTPSHAEKWDPLSLASAAIVAQDPVGKGSRVPDQVDLLRAAAQTQLERHSKISIDIISVGSHARPIYQEAQERFFGPKDSVRNFFRITEEDDTEADCSSKLTTSQLEKVVTFCKSRSRVLGEEFFHLKQMATHYARVQWLNKKANAIGWLCAQKRPFDGLVKALGAYRAQGTPDYLLVLDDDSWVNIDQLEVSLPSMYPAKTPYAVAGCMLRSRVREHNFTFPYGGWGMIFSRSAIENLMKPLFCYNTTDRIEDEFLRLACWRLSENSIGEQKVFREGMSVAQLMHAYVTDQPYQQVDSWNSVGYCLHSDWVWGYFANFYHISVHANTPYFSQVLEDRLQGFNGSEIYTGRRTPANDQLRRECRNEGDDMCTKNSNICHYVTPQHMEKLAWQLSR</sequence>
<dbReference type="SUPFAM" id="SSF53448">
    <property type="entry name" value="Nucleotide-diphospho-sugar transferases"/>
    <property type="match status" value="1"/>
</dbReference>
<dbReference type="OMA" id="RRECRNE"/>
<organism evidence="1 2">
    <name type="scientific">Phaeodactylum tricornutum (strain CCAP 1055/1)</name>
    <dbReference type="NCBI Taxonomy" id="556484"/>
    <lineage>
        <taxon>Eukaryota</taxon>
        <taxon>Sar</taxon>
        <taxon>Stramenopiles</taxon>
        <taxon>Ochrophyta</taxon>
        <taxon>Bacillariophyta</taxon>
        <taxon>Bacillariophyceae</taxon>
        <taxon>Bacillariophycidae</taxon>
        <taxon>Naviculales</taxon>
        <taxon>Phaeodactylaceae</taxon>
        <taxon>Phaeodactylum</taxon>
    </lineage>
</organism>
<dbReference type="HOGENOM" id="CLU_616066_0_0_1"/>
<proteinExistence type="predicted"/>
<dbReference type="InParanoid" id="B5Y4K1"/>
<dbReference type="KEGG" id="pti:PHATR_43861"/>
<dbReference type="Proteomes" id="UP000000759">
    <property type="component" value="Chromosome 3"/>
</dbReference>
<dbReference type="AlphaFoldDB" id="B5Y4K1"/>
<dbReference type="RefSeq" id="XP_002186025.1">
    <property type="nucleotide sequence ID" value="XM_002185989.1"/>
</dbReference>
<dbReference type="InterPro" id="IPR029044">
    <property type="entry name" value="Nucleotide-diphossugar_trans"/>
</dbReference>
<dbReference type="eggNOG" id="ENOG502SND9">
    <property type="taxonomic scope" value="Eukaryota"/>
</dbReference>
<protein>
    <submittedName>
        <fullName evidence="1">Uncharacterized protein</fullName>
    </submittedName>
</protein>
<reference evidence="2" key="2">
    <citation type="submission" date="2008-08" db="EMBL/GenBank/DDBJ databases">
        <authorList>
            <consortium name="Diatom Consortium"/>
            <person name="Grigoriev I."/>
            <person name="Grimwood J."/>
            <person name="Kuo A."/>
            <person name="Otillar R.P."/>
            <person name="Salamov A."/>
            <person name="Detter J.C."/>
            <person name="Lindquist E."/>
            <person name="Shapiro H."/>
            <person name="Lucas S."/>
            <person name="Glavina del Rio T."/>
            <person name="Pitluck S."/>
            <person name="Rokhsar D."/>
            <person name="Bowler C."/>
        </authorList>
    </citation>
    <scope>GENOME REANNOTATION</scope>
    <source>
        <strain evidence="2">CCAP 1055/1</strain>
    </source>
</reference>
<dbReference type="OrthoDB" id="47367at2759"/>